<comment type="caution">
    <text evidence="3">The sequence shown here is derived from an EMBL/GenBank/DDBJ whole genome shotgun (WGS) entry which is preliminary data.</text>
</comment>
<dbReference type="SUPFAM" id="SSF52113">
    <property type="entry name" value="BRCT domain"/>
    <property type="match status" value="1"/>
</dbReference>
<feature type="region of interest" description="Disordered" evidence="1">
    <location>
        <begin position="985"/>
        <end position="1031"/>
    </location>
</feature>
<feature type="compositionally biased region" description="Polar residues" evidence="1">
    <location>
        <begin position="760"/>
        <end position="771"/>
    </location>
</feature>
<keyword evidence="4" id="KW-1185">Reference proteome</keyword>
<feature type="compositionally biased region" description="Polar residues" evidence="1">
    <location>
        <begin position="216"/>
        <end position="234"/>
    </location>
</feature>
<protein>
    <recommendedName>
        <fullName evidence="2">BRCT domain-containing protein</fullName>
    </recommendedName>
</protein>
<proteinExistence type="predicted"/>
<gene>
    <name evidence="3" type="ORF">NLU13_5450</name>
</gene>
<dbReference type="PRINTS" id="PR00929">
    <property type="entry name" value="ATHOOK"/>
</dbReference>
<dbReference type="CDD" id="cd17716">
    <property type="entry name" value="BRCT_microcephalin_rpt1"/>
    <property type="match status" value="1"/>
</dbReference>
<feature type="compositionally biased region" description="Polar residues" evidence="1">
    <location>
        <begin position="513"/>
        <end position="523"/>
    </location>
</feature>
<dbReference type="InterPro" id="IPR017956">
    <property type="entry name" value="AT_hook_DNA-bd_motif"/>
</dbReference>
<feature type="region of interest" description="Disordered" evidence="1">
    <location>
        <begin position="565"/>
        <end position="592"/>
    </location>
</feature>
<feature type="region of interest" description="Disordered" evidence="1">
    <location>
        <begin position="1"/>
        <end position="426"/>
    </location>
</feature>
<feature type="compositionally biased region" description="Low complexity" evidence="1">
    <location>
        <begin position="109"/>
        <end position="122"/>
    </location>
</feature>
<feature type="region of interest" description="Disordered" evidence="1">
    <location>
        <begin position="513"/>
        <end position="541"/>
    </location>
</feature>
<dbReference type="GO" id="GO:0000278">
    <property type="term" value="P:mitotic cell cycle"/>
    <property type="evidence" value="ECO:0007669"/>
    <property type="project" value="TreeGrafter"/>
</dbReference>
<dbReference type="InterPro" id="IPR036420">
    <property type="entry name" value="BRCT_dom_sf"/>
</dbReference>
<feature type="compositionally biased region" description="Polar residues" evidence="1">
    <location>
        <begin position="1004"/>
        <end position="1025"/>
    </location>
</feature>
<evidence type="ECO:0000313" key="4">
    <source>
        <dbReference type="Proteomes" id="UP001175261"/>
    </source>
</evidence>
<dbReference type="Gene3D" id="3.40.50.10190">
    <property type="entry name" value="BRCT domain"/>
    <property type="match status" value="1"/>
</dbReference>
<accession>A0AA39L7N1</accession>
<feature type="compositionally biased region" description="Low complexity" evidence="1">
    <location>
        <begin position="22"/>
        <end position="40"/>
    </location>
</feature>
<feature type="compositionally biased region" description="Polar residues" evidence="1">
    <location>
        <begin position="803"/>
        <end position="824"/>
    </location>
</feature>
<dbReference type="AlphaFoldDB" id="A0AA39L7N1"/>
<dbReference type="GO" id="GO:0003677">
    <property type="term" value="F:DNA binding"/>
    <property type="evidence" value="ECO:0007669"/>
    <property type="project" value="InterPro"/>
</dbReference>
<feature type="compositionally biased region" description="Low complexity" evidence="1">
    <location>
        <begin position="571"/>
        <end position="587"/>
    </location>
</feature>
<feature type="compositionally biased region" description="Low complexity" evidence="1">
    <location>
        <begin position="191"/>
        <end position="210"/>
    </location>
</feature>
<evidence type="ECO:0000259" key="2">
    <source>
        <dbReference type="PROSITE" id="PS50172"/>
    </source>
</evidence>
<dbReference type="InterPro" id="IPR001357">
    <property type="entry name" value="BRCT_dom"/>
</dbReference>
<dbReference type="PANTHER" id="PTHR14625:SF3">
    <property type="entry name" value="MICROCEPHALIN"/>
    <property type="match status" value="1"/>
</dbReference>
<dbReference type="PROSITE" id="PS50172">
    <property type="entry name" value="BRCT"/>
    <property type="match status" value="1"/>
</dbReference>
<name>A0AA39L7N1_SARSR</name>
<evidence type="ECO:0000313" key="3">
    <source>
        <dbReference type="EMBL" id="KAK0387137.1"/>
    </source>
</evidence>
<organism evidence="3 4">
    <name type="scientific">Sarocladium strictum</name>
    <name type="common">Black bundle disease fungus</name>
    <name type="synonym">Acremonium strictum</name>
    <dbReference type="NCBI Taxonomy" id="5046"/>
    <lineage>
        <taxon>Eukaryota</taxon>
        <taxon>Fungi</taxon>
        <taxon>Dikarya</taxon>
        <taxon>Ascomycota</taxon>
        <taxon>Pezizomycotina</taxon>
        <taxon>Sordariomycetes</taxon>
        <taxon>Hypocreomycetidae</taxon>
        <taxon>Hypocreales</taxon>
        <taxon>Sarocladiaceae</taxon>
        <taxon>Sarocladium</taxon>
    </lineage>
</organism>
<evidence type="ECO:0000256" key="1">
    <source>
        <dbReference type="SAM" id="MobiDB-lite"/>
    </source>
</evidence>
<dbReference type="Proteomes" id="UP001175261">
    <property type="component" value="Unassembled WGS sequence"/>
</dbReference>
<dbReference type="EMBL" id="JAPDFR010000004">
    <property type="protein sequence ID" value="KAK0387137.1"/>
    <property type="molecule type" value="Genomic_DNA"/>
</dbReference>
<dbReference type="SMART" id="SM00384">
    <property type="entry name" value="AT_hook"/>
    <property type="match status" value="3"/>
</dbReference>
<feature type="compositionally biased region" description="Basic and acidic residues" evidence="1">
    <location>
        <begin position="992"/>
        <end position="1003"/>
    </location>
</feature>
<feature type="domain" description="BRCT" evidence="2">
    <location>
        <begin position="855"/>
        <end position="959"/>
    </location>
</feature>
<dbReference type="InterPro" id="IPR022047">
    <property type="entry name" value="Microcephalin-like"/>
</dbReference>
<feature type="compositionally biased region" description="Polar residues" evidence="1">
    <location>
        <begin position="139"/>
        <end position="161"/>
    </location>
</feature>
<feature type="compositionally biased region" description="Acidic residues" evidence="1">
    <location>
        <begin position="54"/>
        <end position="66"/>
    </location>
</feature>
<feature type="region of interest" description="Disordered" evidence="1">
    <location>
        <begin position="705"/>
        <end position="842"/>
    </location>
</feature>
<dbReference type="PANTHER" id="PTHR14625">
    <property type="entry name" value="MICROCEPHALIN"/>
    <property type="match status" value="1"/>
</dbReference>
<sequence length="1152" mass="125046">MESPPKRMTRSRAAKVTEPTLKTTRIVTAAAKAKASTSTVDTKRASIKRKTPDDEADDEDADELEDAHDMAKKPTRGRPRKVAVTESESAETKPAAATLGRGRPPKRVATIATKTESTTTKAPRGRPKKKIEPEADTVGSAQATTQASRSRLTATKSSAKASQPVARKIVKFQEPGKENDGPAPAKESSTSSGMRARPARRAPGPSTRTTKAGVKNTLNSSAKPLSPKKVTQISIAKMDSSEDELAGGDTPLKRMQKPTAPAPLDDAEDNTMTINNAILNPPELGGASMGSPARRPPTSPFKDCLKSPARKMGSIQLPTSMMKPRKNPGDCAVTSPTKSLMQSAAKRPQSPIKGLLFQSSSQAQHQTSPSRSSVLQSPAKRAVPGYKPRQVSPEKTEMTLLEGTPRMRPIMSTPSASRSRRSSEKLMDNATLENLAEYEEDVFTGPVGSLKFPGRLSAVLPRDIDPAEVEDQVEMTLTEDEEAGQFEEQAVGNNLTIEPGAPKEAVRELEQDSTVDQAASKMQSCPAPSHEAAGAPQDASITPANPMYQLRAKDMEPCYDMNWESEDDLSPTKTTDTTTFSFTGSPSKSRRTTMGLTSLADRLDSWSPADPIEQRVEPGVRYTSTTVETVEPVEEDVDEALEEAPERLAPSSDAFFDQEMSARVSSSNIVLCDPYLAEGLVMDDPILEDTAVTDEDVNLAKEAEEMSLGGEPDGRNNNVPEGSFPDGVSEASQEYADENQTPVDPELANGLIRHPVTPARQATQMFNTTTKVPLKPADYSTPSPVKKRSFSASRVAPRRPSGPTRNDTVLSSQPKKGEYTTVSQEDAAYAHPSTPAKPDIWSRMGTPARTPRRDVNPLMLRGAVVFVDVHTSEGADASGIFVDLLHQMGARCVKTWNWTPDSEGTSQKCGITHVVFKDGGKRTMERVRQANGVVHCVGVTWVLDCERENEWLDEAPYYVDRSFVPRGGARRRKSMEPKVLANMNGTIANHGTGEDSSGHDTHSTPKTPINRRQSTVWMHTPSDQAENAKDDDDYDWSRYLMLTPVPKTPAPEAVARYAADIPTTPSDDSSGSSPEFEDLLMRTCPPKSGKFQATDTDMMGTCPPISITYEDLGVGILGRGKDEHVRMRLMAARRKSLQFAPKIGSPLARTWK</sequence>
<feature type="compositionally biased region" description="Polar residues" evidence="1">
    <location>
        <begin position="357"/>
        <end position="376"/>
    </location>
</feature>
<reference evidence="3" key="1">
    <citation type="submission" date="2022-10" db="EMBL/GenBank/DDBJ databases">
        <title>Determination and structural analysis of whole genome sequence of Sarocladium strictum F4-1.</title>
        <authorList>
            <person name="Hu L."/>
            <person name="Jiang Y."/>
        </authorList>
    </citation>
    <scope>NUCLEOTIDE SEQUENCE</scope>
    <source>
        <strain evidence="3">F4-1</strain>
    </source>
</reference>